<evidence type="ECO:0000256" key="1">
    <source>
        <dbReference type="ARBA" id="ARBA00010556"/>
    </source>
</evidence>
<evidence type="ECO:0000259" key="4">
    <source>
        <dbReference type="SMART" id="SM01359"/>
    </source>
</evidence>
<dbReference type="PANTHER" id="PTHR40094">
    <property type="entry name" value="ALPHA-2-MACROGLOBULIN HOMOLOG"/>
    <property type="match status" value="1"/>
</dbReference>
<dbReference type="Pfam" id="PF17962">
    <property type="entry name" value="bMG6"/>
    <property type="match status" value="1"/>
</dbReference>
<comment type="caution">
    <text evidence="6">The sequence shown here is derived from an EMBL/GenBank/DDBJ whole genome shotgun (WGS) entry which is preliminary data.</text>
</comment>
<dbReference type="SUPFAM" id="SSF48239">
    <property type="entry name" value="Terpenoid cyclases/Protein prenyltransferases"/>
    <property type="match status" value="1"/>
</dbReference>
<dbReference type="CDD" id="cd02891">
    <property type="entry name" value="A2M_like"/>
    <property type="match status" value="1"/>
</dbReference>
<comment type="similarity">
    <text evidence="1">Belongs to the protease inhibitor I39 (alpha-2-macroglobulin) family. Bacterial alpha-2-macroglobulin subfamily.</text>
</comment>
<evidence type="ECO:0000259" key="5">
    <source>
        <dbReference type="SMART" id="SM01360"/>
    </source>
</evidence>
<dbReference type="PROSITE" id="PS51257">
    <property type="entry name" value="PROKAR_LIPOPROTEIN"/>
    <property type="match status" value="1"/>
</dbReference>
<dbReference type="PIRSF" id="PIRSF038980">
    <property type="entry name" value="A2M_bac"/>
    <property type="match status" value="1"/>
</dbReference>
<dbReference type="InterPro" id="IPR002890">
    <property type="entry name" value="MG2"/>
</dbReference>
<feature type="signal peptide" evidence="3">
    <location>
        <begin position="1"/>
        <end position="20"/>
    </location>
</feature>
<dbReference type="EMBL" id="JAZDRP010000002">
    <property type="protein sequence ID" value="MEE2525584.1"/>
    <property type="molecule type" value="Genomic_DNA"/>
</dbReference>
<evidence type="ECO:0000256" key="3">
    <source>
        <dbReference type="SAM" id="SignalP"/>
    </source>
</evidence>
<feature type="domain" description="Alpha-2-macroglobulin" evidence="5">
    <location>
        <begin position="948"/>
        <end position="1037"/>
    </location>
</feature>
<dbReference type="InterPro" id="IPR011625">
    <property type="entry name" value="A2M_N_BRD"/>
</dbReference>
<dbReference type="Gene3D" id="1.50.10.20">
    <property type="match status" value="1"/>
</dbReference>
<evidence type="ECO:0000313" key="6">
    <source>
        <dbReference type="EMBL" id="MEE2525584.1"/>
    </source>
</evidence>
<evidence type="ECO:0000313" key="7">
    <source>
        <dbReference type="Proteomes" id="UP001354971"/>
    </source>
</evidence>
<dbReference type="InterPro" id="IPR051802">
    <property type="entry name" value="YfhM-like"/>
</dbReference>
<name>A0ABU7LQG4_9PROT</name>
<dbReference type="Pfam" id="PF07703">
    <property type="entry name" value="A2M_BRD"/>
    <property type="match status" value="1"/>
</dbReference>
<dbReference type="Pfam" id="PF21142">
    <property type="entry name" value="A2M_bMG2"/>
    <property type="match status" value="1"/>
</dbReference>
<feature type="domain" description="Alpha-2-macroglobulin bait region" evidence="4">
    <location>
        <begin position="746"/>
        <end position="888"/>
    </location>
</feature>
<dbReference type="Pfam" id="PF17972">
    <property type="entry name" value="bMG5"/>
    <property type="match status" value="1"/>
</dbReference>
<gene>
    <name evidence="6" type="ORF">V0U79_04340</name>
</gene>
<proteinExistence type="inferred from homology"/>
<keyword evidence="2 3" id="KW-0732">Signal</keyword>
<dbReference type="InterPro" id="IPR008930">
    <property type="entry name" value="Terpenoid_cyclase/PrenylTrfase"/>
</dbReference>
<dbReference type="SMART" id="SM01360">
    <property type="entry name" value="A2M"/>
    <property type="match status" value="1"/>
</dbReference>
<dbReference type="InterPro" id="IPR049120">
    <property type="entry name" value="A2M_bMG2"/>
</dbReference>
<feature type="chain" id="PRO_5047338455" evidence="3">
    <location>
        <begin position="21"/>
        <end position="1622"/>
    </location>
</feature>
<dbReference type="InterPro" id="IPR041203">
    <property type="entry name" value="Bact_A2M_MG5"/>
</dbReference>
<dbReference type="Pfam" id="PF11974">
    <property type="entry name" value="bMG3"/>
    <property type="match status" value="1"/>
</dbReference>
<dbReference type="InterPro" id="IPR001599">
    <property type="entry name" value="Macroglobln_a2"/>
</dbReference>
<dbReference type="InterPro" id="IPR021868">
    <property type="entry name" value="Alpha_2_Macroglob_MG3"/>
</dbReference>
<dbReference type="Proteomes" id="UP001354971">
    <property type="component" value="Unassembled WGS sequence"/>
</dbReference>
<dbReference type="InterPro" id="IPR047565">
    <property type="entry name" value="Alpha-macroglob_thiol-ester_cl"/>
</dbReference>
<dbReference type="SMART" id="SM01359">
    <property type="entry name" value="A2M_N_2"/>
    <property type="match status" value="1"/>
</dbReference>
<dbReference type="PANTHER" id="PTHR40094:SF1">
    <property type="entry name" value="UBIQUITIN DOMAIN-CONTAINING PROTEIN"/>
    <property type="match status" value="1"/>
</dbReference>
<dbReference type="InterPro" id="IPR026284">
    <property type="entry name" value="A2MG_proteobact"/>
</dbReference>
<reference evidence="6 7" key="1">
    <citation type="submission" date="2024-01" db="EMBL/GenBank/DDBJ databases">
        <title>Hyphobacterium bacterium isolated from marine sediment.</title>
        <authorList>
            <person name="Zhao S."/>
        </authorList>
    </citation>
    <scope>NUCLEOTIDE SEQUENCE [LARGE SCALE GENOMIC DNA]</scope>
    <source>
        <strain evidence="7">HN65</strain>
    </source>
</reference>
<dbReference type="RefSeq" id="WP_330198245.1">
    <property type="nucleotide sequence ID" value="NZ_JAZDRP010000002.1"/>
</dbReference>
<dbReference type="Gene3D" id="2.60.40.1930">
    <property type="match status" value="1"/>
</dbReference>
<keyword evidence="7" id="KW-1185">Reference proteome</keyword>
<protein>
    <submittedName>
        <fullName evidence="6">Alpha-2-macroglobulin</fullName>
    </submittedName>
</protein>
<dbReference type="Pfam" id="PF01835">
    <property type="entry name" value="MG2"/>
    <property type="match status" value="1"/>
</dbReference>
<dbReference type="Pfam" id="PF17973">
    <property type="entry name" value="bMG10"/>
    <property type="match status" value="1"/>
</dbReference>
<dbReference type="SMART" id="SM01419">
    <property type="entry name" value="Thiol-ester_cl"/>
    <property type="match status" value="1"/>
</dbReference>
<dbReference type="InterPro" id="IPR041246">
    <property type="entry name" value="Bact_MG10"/>
</dbReference>
<sequence length="1622" mass="175022">MIQRTIRFGALAVTLGLVMAACSQGDGPSGQIDREGIELRDRSATAPRPEPEYPDRFEFLRYRIDVSAAQPAACFVFSEALDPDVDYAPFVELSPAASVAVQVDGSSLCLGGLTFGQTPDVTLLQGLPSADGDTLSASETTTVEFGDRPAYVGFSGDGVILPRIDADGIPIETVNVDEVEIEILRITDRALAFRQITQGFTAAENDWGYLYGEESPSGVGRQIWEGTMDTSGEPNAPVITVMPLAETIGVLEPGAYFVRVRDNTVDDAENEPARSERWFIITDLALTSYVGQDGMDVTVRSLQTGRAVDGVTVQLIADSNEILASADSDGDGRIRFDDPLTNGTGANAPRLLLAYGPSGDFAVLDFDRSPVDLSEHDIGGRNTPDGADAYVYLDRGIYRPGETVRATALIRDRESNAIDDRAGSFILYAPNGIEAHRYRFDEAEDAGGLQRDFEISRFAARGIWRLALDLDGIGVIGRASFSVEDFVPQRIELTVDADTETPLRANETRSIEANVRFLYGAPGAGLPVEGEVRIQVDPSPFEDYAGYQFGLHDASFQQIAYDLNDVTTDGGGTALLGLNAGTRGADATQPLRARVVVSAIEPGGRPVSDDVRVPYRPRDLYVGIAPDFDGRAERETSNTFNVVALDTGGDAVDSRLEWQLTRRDYRYDWYRESGGRWRWRRTSFTVPIESGVVNTGGEAAEIVTPPLDWGNYRLEVNGANGAAASYGFWVGWGNVAQDGVDAPDRIRIATPDEAPAIGETAQISLQAPYAGEAEIVVATDRVIASYSISLPEGGTGFTLPVTEDWGTGAYVMTTVYTPRDAVEQPRPRRAVGVAYIPVNTDDRTIDLSFDMPDLVRPRQTVSVQLEASQNTGEAYVTLAAVDEGILLLTRFASPDPMDWFFGQRALEVSLYDDYGRLLDPNQGAAAPVRSGGDQIGGAGLTVVPTQTVALFSGPVRFDRNGNATLDIEVPDFNGELRLMAVAWSDTALGAASQPLTVRDPVPAELILPRFLSPGDSAQATLTIDNVEGGPGDYVAMFSSEGPVTFDVPSNGAAMETGERRDASVGISASDIGIARLTMDVLAPDLELGSSYPIQVRSAFMPQARYSRVALAPGENWSPDPALLADFNPGDAELQISFSAIPMDAAAIYENLSRYPFGCTEQQTSRAMPLLYAGQMAALAGLDADSEIHQRIREAVEVLLNRQGSDGAIGQWRMGDRYADGWLGAYAVDFLARADAAGYDVPEAALERAYTVLGHIARGDFYRAGGYDTDLRRGPWQRDTQQRLNDRSQAYAFYVLARAGRVDVGRLRYFHDNRIEQIDSPLARAHVGAALAMVGDRSRSQNAFDLAERALGYNNPGDYYQTPRRDLAGLLALAAEAGDRDRVQRLGDRVATELPAIDDLTTQEMAFLLLAANALTEAGETVDVAADGAVSVRTAGRSFDMSPADLASGAAFTNAATNPVWLTSVARGTPSSPPQAETSGLFVRKTVWNTDGTPADLTSVSQGDRLIVAIEISNPEQRRAPLIVADLLPAGFEIEAIVQPSEAGDNGVYSWLGRIDTARLQEARDDRYVAAVEVYGQRTERYAYTVRAVTPGSFTIPGVEVEDMYRTDVVARTAAGRVEISER</sequence>
<evidence type="ECO:0000256" key="2">
    <source>
        <dbReference type="ARBA" id="ARBA00022729"/>
    </source>
</evidence>
<organism evidence="6 7">
    <name type="scientific">Hyphobacterium lacteum</name>
    <dbReference type="NCBI Taxonomy" id="3116575"/>
    <lineage>
        <taxon>Bacteria</taxon>
        <taxon>Pseudomonadati</taxon>
        <taxon>Pseudomonadota</taxon>
        <taxon>Alphaproteobacteria</taxon>
        <taxon>Maricaulales</taxon>
        <taxon>Maricaulaceae</taxon>
        <taxon>Hyphobacterium</taxon>
    </lineage>
</organism>
<dbReference type="Pfam" id="PF00207">
    <property type="entry name" value="A2M"/>
    <property type="match status" value="1"/>
</dbReference>
<dbReference type="InterPro" id="IPR041462">
    <property type="entry name" value="Bact_A2M_MG6"/>
</dbReference>
<accession>A0ABU7LQG4</accession>